<name>A0A3N0XIJ3_ANAGA</name>
<sequence length="127" mass="14226">MQSGHSVWRTSCRNATEVAMATEWLTEWIGCARRHMLNAERGCLCQREGEKRVWIFVDDCCGMTNVGVRLLSLSSDKAVRWEDERIENEPGGEKSRTGVLASNPLNPAATGAVTRRNNSRGGREMEE</sequence>
<gene>
    <name evidence="2" type="ORF">DPX16_12357</name>
</gene>
<dbReference type="EMBL" id="RJVU01075544">
    <property type="protein sequence ID" value="ROI16239.1"/>
    <property type="molecule type" value="Genomic_DNA"/>
</dbReference>
<accession>A0A3N0XIJ3</accession>
<proteinExistence type="predicted"/>
<protein>
    <submittedName>
        <fullName evidence="2">Uncharacterized protein</fullName>
    </submittedName>
</protein>
<dbReference type="Proteomes" id="UP000281406">
    <property type="component" value="Unassembled WGS sequence"/>
</dbReference>
<evidence type="ECO:0000256" key="1">
    <source>
        <dbReference type="SAM" id="MobiDB-lite"/>
    </source>
</evidence>
<evidence type="ECO:0000313" key="2">
    <source>
        <dbReference type="EMBL" id="ROI16239.1"/>
    </source>
</evidence>
<feature type="region of interest" description="Disordered" evidence="1">
    <location>
        <begin position="84"/>
        <end position="127"/>
    </location>
</feature>
<organism evidence="2 3">
    <name type="scientific">Anabarilius grahami</name>
    <name type="common">Kanglang fish</name>
    <name type="synonym">Barilius grahami</name>
    <dbReference type="NCBI Taxonomy" id="495550"/>
    <lineage>
        <taxon>Eukaryota</taxon>
        <taxon>Metazoa</taxon>
        <taxon>Chordata</taxon>
        <taxon>Craniata</taxon>
        <taxon>Vertebrata</taxon>
        <taxon>Euteleostomi</taxon>
        <taxon>Actinopterygii</taxon>
        <taxon>Neopterygii</taxon>
        <taxon>Teleostei</taxon>
        <taxon>Ostariophysi</taxon>
        <taxon>Cypriniformes</taxon>
        <taxon>Xenocyprididae</taxon>
        <taxon>Xenocypridinae</taxon>
        <taxon>Xenocypridinae incertae sedis</taxon>
        <taxon>Anabarilius</taxon>
    </lineage>
</organism>
<reference evidence="2 3" key="1">
    <citation type="submission" date="2018-10" db="EMBL/GenBank/DDBJ databases">
        <title>Genome assembly for a Yunnan-Guizhou Plateau 3E fish, Anabarilius grahami (Regan), and its evolutionary and genetic applications.</title>
        <authorList>
            <person name="Jiang W."/>
        </authorList>
    </citation>
    <scope>NUCLEOTIDE SEQUENCE [LARGE SCALE GENOMIC DNA]</scope>
    <source>
        <strain evidence="2">AG-KIZ</strain>
        <tissue evidence="2">Muscle</tissue>
    </source>
</reference>
<evidence type="ECO:0000313" key="3">
    <source>
        <dbReference type="Proteomes" id="UP000281406"/>
    </source>
</evidence>
<keyword evidence="3" id="KW-1185">Reference proteome</keyword>
<comment type="caution">
    <text evidence="2">The sequence shown here is derived from an EMBL/GenBank/DDBJ whole genome shotgun (WGS) entry which is preliminary data.</text>
</comment>
<dbReference type="AlphaFoldDB" id="A0A3N0XIJ3"/>
<feature type="compositionally biased region" description="Basic and acidic residues" evidence="1">
    <location>
        <begin position="84"/>
        <end position="96"/>
    </location>
</feature>